<dbReference type="STRING" id="204669.Acid345_3256"/>
<dbReference type="KEGG" id="aba:Acid345_3256"/>
<dbReference type="EnsemblBacteria" id="ABF42257">
    <property type="protein sequence ID" value="ABF42257"/>
    <property type="gene ID" value="Acid345_3256"/>
</dbReference>
<dbReference type="InterPro" id="IPR027417">
    <property type="entry name" value="P-loop_NTPase"/>
</dbReference>
<organism evidence="2 3">
    <name type="scientific">Koribacter versatilis (strain Ellin345)</name>
    <dbReference type="NCBI Taxonomy" id="204669"/>
    <lineage>
        <taxon>Bacteria</taxon>
        <taxon>Pseudomonadati</taxon>
        <taxon>Acidobacteriota</taxon>
        <taxon>Terriglobia</taxon>
        <taxon>Terriglobales</taxon>
        <taxon>Candidatus Korobacteraceae</taxon>
        <taxon>Candidatus Korobacter</taxon>
    </lineage>
</organism>
<dbReference type="SUPFAM" id="SSF52540">
    <property type="entry name" value="P-loop containing nucleoside triphosphate hydrolases"/>
    <property type="match status" value="1"/>
</dbReference>
<dbReference type="Gene3D" id="3.40.50.300">
    <property type="entry name" value="P-loop containing nucleotide triphosphate hydrolases"/>
    <property type="match status" value="1"/>
</dbReference>
<dbReference type="Proteomes" id="UP000002432">
    <property type="component" value="Chromosome"/>
</dbReference>
<accession>Q1ILJ3</accession>
<gene>
    <name evidence="2" type="ordered locus">Acid345_3256</name>
</gene>
<sequence length="502" mass="56349">MSSLPETLGQLRKSSFSEPRLARRRVKDELRENLLDRLRQGGNIFPGIVGYEDTVTPQVVNALLSRHNFILLGLRGQAKSRILRALTSLLDAETPYLAGCEIHDNPYDPICRRCKDMIKSFGDDAPIAWLSAEERYVEKLATPDVTIADLIGDIDPIKAAKQGFTLASELTVHYGLLPRANRGIFAINELPDLAGKIQVGLFNIMQEGDVQIKGYPIRLPLDVALVFSANPEDYTARGKIITPLKDRIGSEIRTHYPSTVEEGISITQQEAWTRRDGTRIHIPSYIHEIVEQIAFVARDDKRVDKRSGVSQRLPISTVENVLSNAERRALRSGEHTVVPRVADIYAALPAITGKLELEYEGEIKGADAIAREVIRTAIAKTYDRYFQGNNNHLKQVVQYFDLGGEVQMLDTAPAEEVLESMKNIQGLMEKIENVGAKTSDAPELQASAAEFILEGLHAHKRIGRTEERKFTAGEKQSAKKEQLFREEDDFVRERNRRNRGFN</sequence>
<dbReference type="RefSeq" id="WP_011524056.1">
    <property type="nucleotide sequence ID" value="NC_008009.1"/>
</dbReference>
<dbReference type="PANTHER" id="PTHR30267">
    <property type="entry name" value="PROTEIN KINASE PRKA"/>
    <property type="match status" value="1"/>
</dbReference>
<dbReference type="EMBL" id="CP000360">
    <property type="protein sequence ID" value="ABF42257.1"/>
    <property type="molecule type" value="Genomic_DNA"/>
</dbReference>
<dbReference type="FunFam" id="3.40.50.300:FF:000841">
    <property type="entry name" value="Magnesium protoporphyrin chelatase"/>
    <property type="match status" value="1"/>
</dbReference>
<keyword evidence="3" id="KW-1185">Reference proteome</keyword>
<dbReference type="OrthoDB" id="9760760at2"/>
<dbReference type="GO" id="GO:0004672">
    <property type="term" value="F:protein kinase activity"/>
    <property type="evidence" value="ECO:0007669"/>
    <property type="project" value="TreeGrafter"/>
</dbReference>
<dbReference type="eggNOG" id="COG1239">
    <property type="taxonomic scope" value="Bacteria"/>
</dbReference>
<reference evidence="2 3" key="1">
    <citation type="journal article" date="2009" name="Appl. Environ. Microbiol.">
        <title>Three genomes from the phylum Acidobacteria provide insight into the lifestyles of these microorganisms in soils.</title>
        <authorList>
            <person name="Ward N.L."/>
            <person name="Challacombe J.F."/>
            <person name="Janssen P.H."/>
            <person name="Henrissat B."/>
            <person name="Coutinho P.M."/>
            <person name="Wu M."/>
            <person name="Xie G."/>
            <person name="Haft D.H."/>
            <person name="Sait M."/>
            <person name="Badger J."/>
            <person name="Barabote R.D."/>
            <person name="Bradley B."/>
            <person name="Brettin T.S."/>
            <person name="Brinkac L.M."/>
            <person name="Bruce D."/>
            <person name="Creasy T."/>
            <person name="Daugherty S.C."/>
            <person name="Davidsen T.M."/>
            <person name="DeBoy R.T."/>
            <person name="Detter J.C."/>
            <person name="Dodson R.J."/>
            <person name="Durkin A.S."/>
            <person name="Ganapathy A."/>
            <person name="Gwinn-Giglio M."/>
            <person name="Han C.S."/>
            <person name="Khouri H."/>
            <person name="Kiss H."/>
            <person name="Kothari S.P."/>
            <person name="Madupu R."/>
            <person name="Nelson K.E."/>
            <person name="Nelson W.C."/>
            <person name="Paulsen I."/>
            <person name="Penn K."/>
            <person name="Ren Q."/>
            <person name="Rosovitz M.J."/>
            <person name="Selengut J.D."/>
            <person name="Shrivastava S."/>
            <person name="Sullivan S.A."/>
            <person name="Tapia R."/>
            <person name="Thompson L.S."/>
            <person name="Watkins K.L."/>
            <person name="Yang Q."/>
            <person name="Yu C."/>
            <person name="Zafar N."/>
            <person name="Zhou L."/>
            <person name="Kuske C.R."/>
        </authorList>
    </citation>
    <scope>NUCLEOTIDE SEQUENCE [LARGE SCALE GENOMIC DNA]</scope>
    <source>
        <strain evidence="2 3">Ellin345</strain>
    </source>
</reference>
<dbReference type="HOGENOM" id="CLU_043779_0_0_0"/>
<evidence type="ECO:0000313" key="3">
    <source>
        <dbReference type="Proteomes" id="UP000002432"/>
    </source>
</evidence>
<protein>
    <submittedName>
        <fullName evidence="2">Magnesium protoporphyrin chelatase, putative</fullName>
    </submittedName>
</protein>
<name>Q1ILJ3_KORVE</name>
<dbReference type="PANTHER" id="PTHR30267:SF2">
    <property type="entry name" value="PROTEIN PRKA"/>
    <property type="match status" value="1"/>
</dbReference>
<dbReference type="AlphaFoldDB" id="Q1ILJ3"/>
<evidence type="ECO:0000256" key="1">
    <source>
        <dbReference type="SAM" id="MobiDB-lite"/>
    </source>
</evidence>
<evidence type="ECO:0000313" key="2">
    <source>
        <dbReference type="EMBL" id="ABF42257.1"/>
    </source>
</evidence>
<feature type="region of interest" description="Disordered" evidence="1">
    <location>
        <begin position="464"/>
        <end position="502"/>
    </location>
</feature>
<proteinExistence type="predicted"/>
<feature type="compositionally biased region" description="Basic and acidic residues" evidence="1">
    <location>
        <begin position="464"/>
        <end position="485"/>
    </location>
</feature>